<evidence type="ECO:0000256" key="1">
    <source>
        <dbReference type="PROSITE-ProRule" id="PRU00339"/>
    </source>
</evidence>
<name>A0A1R3T9R9_9BACT</name>
<dbReference type="AlphaFoldDB" id="A0A1R3T9R9"/>
<keyword evidence="3" id="KW-0732">Signal</keyword>
<accession>A0A1R3T9R9</accession>
<evidence type="ECO:0000256" key="2">
    <source>
        <dbReference type="SAM" id="Coils"/>
    </source>
</evidence>
<reference evidence="4 5" key="1">
    <citation type="submission" date="2016-08" db="EMBL/GenBank/DDBJ databases">
        <authorList>
            <person name="Seilhamer J.J."/>
        </authorList>
    </citation>
    <scope>NUCLEOTIDE SEQUENCE [LARGE SCALE GENOMIC DNA]</scope>
    <source>
        <strain evidence="4">M3/6</strain>
    </source>
</reference>
<dbReference type="EMBL" id="LT605205">
    <property type="protein sequence ID" value="SCD21357.1"/>
    <property type="molecule type" value="Genomic_DNA"/>
</dbReference>
<dbReference type="SUPFAM" id="SSF48452">
    <property type="entry name" value="TPR-like"/>
    <property type="match status" value="1"/>
</dbReference>
<dbReference type="Proteomes" id="UP000187464">
    <property type="component" value="Chromosome I"/>
</dbReference>
<evidence type="ECO:0000313" key="5">
    <source>
        <dbReference type="Proteomes" id="UP000187464"/>
    </source>
</evidence>
<evidence type="ECO:0000256" key="3">
    <source>
        <dbReference type="SAM" id="SignalP"/>
    </source>
</evidence>
<dbReference type="Gene3D" id="1.25.40.10">
    <property type="entry name" value="Tetratricopeptide repeat domain"/>
    <property type="match status" value="1"/>
</dbReference>
<gene>
    <name evidence="4" type="ORF">PSM36_2556</name>
</gene>
<proteinExistence type="predicted"/>
<keyword evidence="1" id="KW-0802">TPR repeat</keyword>
<dbReference type="KEGG" id="psac:PSM36_2556"/>
<feature type="coiled-coil region" evidence="2">
    <location>
        <begin position="400"/>
        <end position="461"/>
    </location>
</feature>
<dbReference type="InterPro" id="IPR019734">
    <property type="entry name" value="TPR_rpt"/>
</dbReference>
<keyword evidence="2" id="KW-0175">Coiled coil</keyword>
<organism evidence="4 5">
    <name type="scientific">Proteiniphilum saccharofermentans</name>
    <dbReference type="NCBI Taxonomy" id="1642647"/>
    <lineage>
        <taxon>Bacteria</taxon>
        <taxon>Pseudomonadati</taxon>
        <taxon>Bacteroidota</taxon>
        <taxon>Bacteroidia</taxon>
        <taxon>Bacteroidales</taxon>
        <taxon>Dysgonomonadaceae</taxon>
        <taxon>Proteiniphilum</taxon>
    </lineage>
</organism>
<keyword evidence="5" id="KW-1185">Reference proteome</keyword>
<dbReference type="PROSITE" id="PS50005">
    <property type="entry name" value="TPR"/>
    <property type="match status" value="1"/>
</dbReference>
<feature type="coiled-coil region" evidence="2">
    <location>
        <begin position="102"/>
        <end position="146"/>
    </location>
</feature>
<evidence type="ECO:0000313" key="4">
    <source>
        <dbReference type="EMBL" id="SCD21357.1"/>
    </source>
</evidence>
<dbReference type="STRING" id="1642647.PSM36_2556"/>
<dbReference type="InterPro" id="IPR011990">
    <property type="entry name" value="TPR-like_helical_dom_sf"/>
</dbReference>
<feature type="repeat" description="TPR" evidence="1">
    <location>
        <begin position="86"/>
        <end position="119"/>
    </location>
</feature>
<feature type="chain" id="PRO_5012526106" evidence="3">
    <location>
        <begin position="20"/>
        <end position="473"/>
    </location>
</feature>
<feature type="signal peptide" evidence="3">
    <location>
        <begin position="1"/>
        <end position="19"/>
    </location>
</feature>
<protein>
    <submittedName>
        <fullName evidence="4">Uncharacterized protein</fullName>
    </submittedName>
</protein>
<sequence>MKRNRFFSIYILLFFCLYAKGQTLDDAKSWYLEGRYAEALPVFQAEYLNNPNNPSVNQWLGASLYETGKITEAQKYLEFASGRRIPDAYLYLGELYAKLYRFEDAEKEFDKYQQAKRRDNEALEILDQKRANAERLQRAVNRTEDIQIIDSLVVLKSDFLSAYNLSASSGSLMPVQEFFSGRSMTDETLYMNERQDKVYYSEGDAATGTNLYTMDKLLDTFGNEKRLPGTINKEGSQAFPFVLSDGMTLYFASTDESSFGGYDLFVTRYNLASDSYLNPNQLNMPFNSPFNDYMLAIDEEKGIGWFASDRFQPADSVCIYTFIPNPQVQLVESEDAGYLARRARISSIADTWKEGADYGPLRSLAQQKTVSRQETAGDFTFVINDRTTYHTLSDFRNDHARSLFSQALGYEKQLQALNEELSQKRDQYAGGAISDALAASILSLEKESESIFREMERLKMQARNEEIRTQFNQ</sequence>
<dbReference type="RefSeq" id="WP_076932245.1">
    <property type="nucleotide sequence ID" value="NZ_LT605205.1"/>
</dbReference>